<keyword evidence="3" id="KW-1185">Reference proteome</keyword>
<keyword evidence="2" id="KW-0808">Transferase</keyword>
<protein>
    <submittedName>
        <fullName evidence="2">Polysaccharide pyruvyl transferase family protein</fullName>
    </submittedName>
</protein>
<evidence type="ECO:0000313" key="3">
    <source>
        <dbReference type="Proteomes" id="UP001564408"/>
    </source>
</evidence>
<gene>
    <name evidence="2" type="ORF">ABC977_06560</name>
</gene>
<feature type="domain" description="Polysaccharide pyruvyl transferase" evidence="1">
    <location>
        <begin position="19"/>
        <end position="338"/>
    </location>
</feature>
<accession>A0ABV4BC46</accession>
<evidence type="ECO:0000259" key="1">
    <source>
        <dbReference type="Pfam" id="PF04230"/>
    </source>
</evidence>
<dbReference type="GO" id="GO:0016740">
    <property type="term" value="F:transferase activity"/>
    <property type="evidence" value="ECO:0007669"/>
    <property type="project" value="UniProtKB-KW"/>
</dbReference>
<evidence type="ECO:0000313" key="2">
    <source>
        <dbReference type="EMBL" id="MEY6432071.1"/>
    </source>
</evidence>
<sequence>MARSYPPTIALFGIFGADNFGNDGSLVAMLNHLRATCEGVRVSAICTYPHIVEARHGVPAIPIREALEYRRSSSFAMRLLHRVFVRLPWDVRAWVRCVLYMREVNLLVIPGTGILDDYAVSPGDLPYGLFRWCVAARLAGAKVLFVSVGAGPITHPTSRWLMRAAARLADYRSFRDQISKDFMTSLGLDTRRDRVYPDLTFSLPPPTPRLHVGVSREPSVIGVGVMAFYGWANDPVRGEVTFSLYVNKIADFVVWLLGCGYSVRLILGERGDAVAADFIIRRAKSLVGCIEGKLIWSAQTSVEAVLAEISLSDMLVATRFHNLVWGVLLDKPMISLGYLPRHAALMRDVGLEKYCQQIEDFELRILIEHFNEVRDDWCRLENRVRQKRLEYQWWLQQQYDGPLSRFFCGA</sequence>
<organism evidence="2 3">
    <name type="scientific">Thioalkalicoccus limnaeus</name>
    <dbReference type="NCBI Taxonomy" id="120681"/>
    <lineage>
        <taxon>Bacteria</taxon>
        <taxon>Pseudomonadati</taxon>
        <taxon>Pseudomonadota</taxon>
        <taxon>Gammaproteobacteria</taxon>
        <taxon>Chromatiales</taxon>
        <taxon>Chromatiaceae</taxon>
        <taxon>Thioalkalicoccus</taxon>
    </lineage>
</organism>
<dbReference type="EMBL" id="JBDKXB010000005">
    <property type="protein sequence ID" value="MEY6432071.1"/>
    <property type="molecule type" value="Genomic_DNA"/>
</dbReference>
<dbReference type="InterPro" id="IPR007345">
    <property type="entry name" value="Polysacch_pyruvyl_Trfase"/>
</dbReference>
<reference evidence="2 3" key="1">
    <citation type="submission" date="2024-05" db="EMBL/GenBank/DDBJ databases">
        <title>Genome Sequence and Characterization of the New Strain Purple Sulfur Bacterium of Genus Thioalkalicoccus.</title>
        <authorList>
            <person name="Bryantseva I.A."/>
            <person name="Kyndt J.A."/>
            <person name="Imhoff J.F."/>
        </authorList>
    </citation>
    <scope>NUCLEOTIDE SEQUENCE [LARGE SCALE GENOMIC DNA]</scope>
    <source>
        <strain evidence="2 3">Um2</strain>
    </source>
</reference>
<dbReference type="Proteomes" id="UP001564408">
    <property type="component" value="Unassembled WGS sequence"/>
</dbReference>
<dbReference type="PANTHER" id="PTHR36836:SF1">
    <property type="entry name" value="COLANIC ACID BIOSYNTHESIS PROTEIN WCAK"/>
    <property type="match status" value="1"/>
</dbReference>
<proteinExistence type="predicted"/>
<dbReference type="Pfam" id="PF04230">
    <property type="entry name" value="PS_pyruv_trans"/>
    <property type="match status" value="1"/>
</dbReference>
<dbReference type="RefSeq" id="WP_369666442.1">
    <property type="nucleotide sequence ID" value="NZ_JBDKXB010000005.1"/>
</dbReference>
<comment type="caution">
    <text evidence="2">The sequence shown here is derived from an EMBL/GenBank/DDBJ whole genome shotgun (WGS) entry which is preliminary data.</text>
</comment>
<name>A0ABV4BC46_9GAMM</name>
<dbReference type="PANTHER" id="PTHR36836">
    <property type="entry name" value="COLANIC ACID BIOSYNTHESIS PROTEIN WCAK"/>
    <property type="match status" value="1"/>
</dbReference>